<organism evidence="2 3">
    <name type="scientific">Candidatus Kaiserbacteria bacterium RIFCSPHIGHO2_01_FULL_49_13</name>
    <dbReference type="NCBI Taxonomy" id="1798477"/>
    <lineage>
        <taxon>Bacteria</taxon>
        <taxon>Candidatus Kaiseribacteriota</taxon>
    </lineage>
</organism>
<protein>
    <recommendedName>
        <fullName evidence="4">TVP38/TMEM64 family membrane protein</fullName>
    </recommendedName>
</protein>
<feature type="transmembrane region" description="Helical" evidence="1">
    <location>
        <begin position="45"/>
        <end position="65"/>
    </location>
</feature>
<keyword evidence="1" id="KW-0472">Membrane</keyword>
<dbReference type="Proteomes" id="UP000178344">
    <property type="component" value="Unassembled WGS sequence"/>
</dbReference>
<keyword evidence="1" id="KW-0812">Transmembrane</keyword>
<dbReference type="EMBL" id="MFKQ01000015">
    <property type="protein sequence ID" value="OGG47302.1"/>
    <property type="molecule type" value="Genomic_DNA"/>
</dbReference>
<evidence type="ECO:0000313" key="2">
    <source>
        <dbReference type="EMBL" id="OGG47302.1"/>
    </source>
</evidence>
<proteinExistence type="predicted"/>
<feature type="transmembrane region" description="Helical" evidence="1">
    <location>
        <begin position="77"/>
        <end position="99"/>
    </location>
</feature>
<sequence length="186" mass="20140">MAKRKPYNGLLSDLGIIALSIFIAIILARTDALITLFTATHGLELVGSFIAGLFFTSIFTTAPAIATLGELAQLNSVFLVALFGAAGALIGDFIIYQFVKDRVAEHLMELLKTEGVLRRTRTLLKRSSFRWIAFLLGGLVIASPLPDELGISLIGFSKMSVFRFAVLSYLFNFLGILLIGLAAQAL</sequence>
<gene>
    <name evidence="2" type="ORF">A2671_00140</name>
</gene>
<comment type="caution">
    <text evidence="2">The sequence shown here is derived from an EMBL/GenBank/DDBJ whole genome shotgun (WGS) entry which is preliminary data.</text>
</comment>
<name>A0A1F6CED5_9BACT</name>
<keyword evidence="1" id="KW-1133">Transmembrane helix</keyword>
<feature type="transmembrane region" description="Helical" evidence="1">
    <location>
        <begin position="128"/>
        <end position="146"/>
    </location>
</feature>
<feature type="transmembrane region" description="Helical" evidence="1">
    <location>
        <begin position="161"/>
        <end position="183"/>
    </location>
</feature>
<reference evidence="2 3" key="1">
    <citation type="journal article" date="2016" name="Nat. Commun.">
        <title>Thousands of microbial genomes shed light on interconnected biogeochemical processes in an aquifer system.</title>
        <authorList>
            <person name="Anantharaman K."/>
            <person name="Brown C.T."/>
            <person name="Hug L.A."/>
            <person name="Sharon I."/>
            <person name="Castelle C.J."/>
            <person name="Probst A.J."/>
            <person name="Thomas B.C."/>
            <person name="Singh A."/>
            <person name="Wilkins M.J."/>
            <person name="Karaoz U."/>
            <person name="Brodie E.L."/>
            <person name="Williams K.H."/>
            <person name="Hubbard S.S."/>
            <person name="Banfield J.F."/>
        </authorList>
    </citation>
    <scope>NUCLEOTIDE SEQUENCE [LARGE SCALE GENOMIC DNA]</scope>
</reference>
<evidence type="ECO:0000256" key="1">
    <source>
        <dbReference type="SAM" id="Phobius"/>
    </source>
</evidence>
<evidence type="ECO:0000313" key="3">
    <source>
        <dbReference type="Proteomes" id="UP000178344"/>
    </source>
</evidence>
<dbReference type="AlphaFoldDB" id="A0A1F6CED5"/>
<feature type="transmembrane region" description="Helical" evidence="1">
    <location>
        <begin position="14"/>
        <end position="38"/>
    </location>
</feature>
<accession>A0A1F6CED5</accession>
<evidence type="ECO:0008006" key="4">
    <source>
        <dbReference type="Google" id="ProtNLM"/>
    </source>
</evidence>